<evidence type="ECO:0000256" key="14">
    <source>
        <dbReference type="PROSITE-ProRule" id="PRU00175"/>
    </source>
</evidence>
<keyword evidence="8 14" id="KW-0863">Zinc-finger</keyword>
<comment type="pathway">
    <text evidence="3">Protein modification; protein ubiquitination.</text>
</comment>
<dbReference type="OMA" id="DQNPRER"/>
<keyword evidence="11 15" id="KW-1133">Transmembrane helix</keyword>
<dbReference type="AlphaFoldDB" id="A0A068UDR2"/>
<gene>
    <name evidence="17" type="ORF">GSCOC_T00023540001</name>
</gene>
<evidence type="ECO:0000313" key="17">
    <source>
        <dbReference type="EMBL" id="CDP06626.1"/>
    </source>
</evidence>
<evidence type="ECO:0000256" key="9">
    <source>
        <dbReference type="ARBA" id="ARBA00022786"/>
    </source>
</evidence>
<evidence type="ECO:0000256" key="7">
    <source>
        <dbReference type="ARBA" id="ARBA00022723"/>
    </source>
</evidence>
<dbReference type="PANTHER" id="PTHR46913">
    <property type="entry name" value="RING-H2 FINGER PROTEIN ATL16"/>
    <property type="match status" value="1"/>
</dbReference>
<dbReference type="Gene3D" id="3.30.40.10">
    <property type="entry name" value="Zinc/RING finger domain, C3HC4 (zinc finger)"/>
    <property type="match status" value="1"/>
</dbReference>
<dbReference type="InterPro" id="IPR044600">
    <property type="entry name" value="ATL1/ATL16-like"/>
</dbReference>
<evidence type="ECO:0000259" key="16">
    <source>
        <dbReference type="PROSITE" id="PS50089"/>
    </source>
</evidence>
<evidence type="ECO:0000256" key="12">
    <source>
        <dbReference type="ARBA" id="ARBA00023136"/>
    </source>
</evidence>
<keyword evidence="10" id="KW-0862">Zinc</keyword>
<evidence type="ECO:0000256" key="11">
    <source>
        <dbReference type="ARBA" id="ARBA00022989"/>
    </source>
</evidence>
<comment type="catalytic activity">
    <reaction evidence="1">
        <text>S-ubiquitinyl-[E2 ubiquitin-conjugating enzyme]-L-cysteine + [acceptor protein]-L-lysine = [E2 ubiquitin-conjugating enzyme]-L-cysteine + N(6)-ubiquitinyl-[acceptor protein]-L-lysine.</text>
        <dbReference type="EC" id="2.3.2.27"/>
    </reaction>
</comment>
<dbReference type="OrthoDB" id="8062037at2759"/>
<evidence type="ECO:0000256" key="2">
    <source>
        <dbReference type="ARBA" id="ARBA00004167"/>
    </source>
</evidence>
<comment type="subcellular location">
    <subcellularLocation>
        <location evidence="2">Membrane</location>
        <topology evidence="2">Single-pass membrane protein</topology>
    </subcellularLocation>
</comment>
<organism evidence="17 18">
    <name type="scientific">Coffea canephora</name>
    <name type="common">Robusta coffee</name>
    <dbReference type="NCBI Taxonomy" id="49390"/>
    <lineage>
        <taxon>Eukaryota</taxon>
        <taxon>Viridiplantae</taxon>
        <taxon>Streptophyta</taxon>
        <taxon>Embryophyta</taxon>
        <taxon>Tracheophyta</taxon>
        <taxon>Spermatophyta</taxon>
        <taxon>Magnoliopsida</taxon>
        <taxon>eudicotyledons</taxon>
        <taxon>Gunneridae</taxon>
        <taxon>Pentapetalae</taxon>
        <taxon>asterids</taxon>
        <taxon>lamiids</taxon>
        <taxon>Gentianales</taxon>
        <taxon>Rubiaceae</taxon>
        <taxon>Ixoroideae</taxon>
        <taxon>Gardenieae complex</taxon>
        <taxon>Bertiereae - Coffeeae clade</taxon>
        <taxon>Coffeeae</taxon>
        <taxon>Coffea</taxon>
    </lineage>
</organism>
<evidence type="ECO:0000256" key="1">
    <source>
        <dbReference type="ARBA" id="ARBA00000900"/>
    </source>
</evidence>
<sequence>MDITPKIRFHHGGLEISPLLVGLLGVMAGALIVATLHCIMVRWCCDTESERSPARRRTIPTAPANSAAADYNREQATSSSGSFSNVLPVIITSNYNDSTSKEYSKEDDDICAVCLSEFNVGDELRVLPECTHTFHGSCIDRWLHSHRNCPLCRAETLPS</sequence>
<dbReference type="SUPFAM" id="SSF57850">
    <property type="entry name" value="RING/U-box"/>
    <property type="match status" value="1"/>
</dbReference>
<keyword evidence="5" id="KW-0808">Transferase</keyword>
<dbReference type="PROSITE" id="PS50089">
    <property type="entry name" value="ZF_RING_2"/>
    <property type="match status" value="1"/>
</dbReference>
<protein>
    <recommendedName>
        <fullName evidence="4">RING-type E3 ubiquitin transferase</fullName>
        <ecNumber evidence="4">2.3.2.27</ecNumber>
    </recommendedName>
</protein>
<evidence type="ECO:0000313" key="18">
    <source>
        <dbReference type="Proteomes" id="UP000295252"/>
    </source>
</evidence>
<dbReference type="EMBL" id="HG739106">
    <property type="protein sequence ID" value="CDP06626.1"/>
    <property type="molecule type" value="Genomic_DNA"/>
</dbReference>
<proteinExistence type="inferred from homology"/>
<dbReference type="PANTHER" id="PTHR46913:SF1">
    <property type="entry name" value="RING-H2 FINGER PROTEIN ATL16"/>
    <property type="match status" value="1"/>
</dbReference>
<keyword evidence="18" id="KW-1185">Reference proteome</keyword>
<keyword evidence="6 15" id="KW-0812">Transmembrane</keyword>
<evidence type="ECO:0000256" key="4">
    <source>
        <dbReference type="ARBA" id="ARBA00012483"/>
    </source>
</evidence>
<feature type="domain" description="RING-type" evidence="16">
    <location>
        <begin position="111"/>
        <end position="153"/>
    </location>
</feature>
<dbReference type="GO" id="GO:0016020">
    <property type="term" value="C:membrane"/>
    <property type="evidence" value="ECO:0007669"/>
    <property type="project" value="UniProtKB-SubCell"/>
</dbReference>
<dbReference type="Pfam" id="PF13639">
    <property type="entry name" value="zf-RING_2"/>
    <property type="match status" value="1"/>
</dbReference>
<dbReference type="Gramene" id="CDP06626">
    <property type="protein sequence ID" value="CDP06626"/>
    <property type="gene ID" value="GSCOC_T00023540001"/>
</dbReference>
<keyword evidence="7" id="KW-0479">Metal-binding</keyword>
<dbReference type="SMART" id="SM00184">
    <property type="entry name" value="RING"/>
    <property type="match status" value="1"/>
</dbReference>
<dbReference type="GO" id="GO:0016567">
    <property type="term" value="P:protein ubiquitination"/>
    <property type="evidence" value="ECO:0007669"/>
    <property type="project" value="UniProtKB-UniPathway"/>
</dbReference>
<evidence type="ECO:0000256" key="5">
    <source>
        <dbReference type="ARBA" id="ARBA00022679"/>
    </source>
</evidence>
<feature type="transmembrane region" description="Helical" evidence="15">
    <location>
        <begin position="20"/>
        <end position="43"/>
    </location>
</feature>
<dbReference type="Proteomes" id="UP000295252">
    <property type="component" value="Chromosome VIII"/>
</dbReference>
<dbReference type="EC" id="2.3.2.27" evidence="4"/>
<keyword evidence="9" id="KW-0833">Ubl conjugation pathway</keyword>
<evidence type="ECO:0000256" key="15">
    <source>
        <dbReference type="SAM" id="Phobius"/>
    </source>
</evidence>
<dbReference type="InParanoid" id="A0A068UDR2"/>
<dbReference type="InterPro" id="IPR013083">
    <property type="entry name" value="Znf_RING/FYVE/PHD"/>
</dbReference>
<accession>A0A068UDR2</accession>
<dbReference type="InterPro" id="IPR001841">
    <property type="entry name" value="Znf_RING"/>
</dbReference>
<reference evidence="18" key="1">
    <citation type="journal article" date="2014" name="Science">
        <title>The coffee genome provides insight into the convergent evolution of caffeine biosynthesis.</title>
        <authorList>
            <person name="Denoeud F."/>
            <person name="Carretero-Paulet L."/>
            <person name="Dereeper A."/>
            <person name="Droc G."/>
            <person name="Guyot R."/>
            <person name="Pietrella M."/>
            <person name="Zheng C."/>
            <person name="Alberti A."/>
            <person name="Anthony F."/>
            <person name="Aprea G."/>
            <person name="Aury J.M."/>
            <person name="Bento P."/>
            <person name="Bernard M."/>
            <person name="Bocs S."/>
            <person name="Campa C."/>
            <person name="Cenci A."/>
            <person name="Combes M.C."/>
            <person name="Crouzillat D."/>
            <person name="Da Silva C."/>
            <person name="Daddiego L."/>
            <person name="De Bellis F."/>
            <person name="Dussert S."/>
            <person name="Garsmeur O."/>
            <person name="Gayraud T."/>
            <person name="Guignon V."/>
            <person name="Jahn K."/>
            <person name="Jamilloux V."/>
            <person name="Joet T."/>
            <person name="Labadie K."/>
            <person name="Lan T."/>
            <person name="Leclercq J."/>
            <person name="Lepelley M."/>
            <person name="Leroy T."/>
            <person name="Li L.T."/>
            <person name="Librado P."/>
            <person name="Lopez L."/>
            <person name="Munoz A."/>
            <person name="Noel B."/>
            <person name="Pallavicini A."/>
            <person name="Perrotta G."/>
            <person name="Poncet V."/>
            <person name="Pot D."/>
            <person name="Priyono X."/>
            <person name="Rigoreau M."/>
            <person name="Rouard M."/>
            <person name="Rozas J."/>
            <person name="Tranchant-Dubreuil C."/>
            <person name="VanBuren R."/>
            <person name="Zhang Q."/>
            <person name="Andrade A.C."/>
            <person name="Argout X."/>
            <person name="Bertrand B."/>
            <person name="de Kochko A."/>
            <person name="Graziosi G."/>
            <person name="Henry R.J."/>
            <person name="Jayarama X."/>
            <person name="Ming R."/>
            <person name="Nagai C."/>
            <person name="Rounsley S."/>
            <person name="Sankoff D."/>
            <person name="Giuliano G."/>
            <person name="Albert V.A."/>
            <person name="Wincker P."/>
            <person name="Lashermes P."/>
        </authorList>
    </citation>
    <scope>NUCLEOTIDE SEQUENCE [LARGE SCALE GENOMIC DNA]</scope>
    <source>
        <strain evidence="18">cv. DH200-94</strain>
    </source>
</reference>
<evidence type="ECO:0000256" key="6">
    <source>
        <dbReference type="ARBA" id="ARBA00022692"/>
    </source>
</evidence>
<name>A0A068UDR2_COFCA</name>
<comment type="similarity">
    <text evidence="13">Belongs to the RING-type zinc finger family. ATL subfamily.</text>
</comment>
<dbReference type="GO" id="GO:0061630">
    <property type="term" value="F:ubiquitin protein ligase activity"/>
    <property type="evidence" value="ECO:0007669"/>
    <property type="project" value="UniProtKB-EC"/>
</dbReference>
<dbReference type="GO" id="GO:0008270">
    <property type="term" value="F:zinc ion binding"/>
    <property type="evidence" value="ECO:0007669"/>
    <property type="project" value="UniProtKB-KW"/>
</dbReference>
<keyword evidence="12 15" id="KW-0472">Membrane</keyword>
<dbReference type="PhylomeDB" id="A0A068UDR2"/>
<evidence type="ECO:0000256" key="8">
    <source>
        <dbReference type="ARBA" id="ARBA00022771"/>
    </source>
</evidence>
<evidence type="ECO:0000256" key="13">
    <source>
        <dbReference type="ARBA" id="ARBA00024209"/>
    </source>
</evidence>
<evidence type="ECO:0000256" key="10">
    <source>
        <dbReference type="ARBA" id="ARBA00022833"/>
    </source>
</evidence>
<dbReference type="CDD" id="cd16461">
    <property type="entry name" value="RING-H2_EL5-like"/>
    <property type="match status" value="1"/>
</dbReference>
<evidence type="ECO:0000256" key="3">
    <source>
        <dbReference type="ARBA" id="ARBA00004906"/>
    </source>
</evidence>
<dbReference type="UniPathway" id="UPA00143"/>